<gene>
    <name evidence="2" type="ORF">J9253_07520</name>
</gene>
<proteinExistence type="predicted"/>
<evidence type="ECO:0000256" key="1">
    <source>
        <dbReference type="SAM" id="MobiDB-lite"/>
    </source>
</evidence>
<organism evidence="2 3">
    <name type="scientific">Thiothrix litoralis</name>
    <dbReference type="NCBI Taxonomy" id="2891210"/>
    <lineage>
        <taxon>Bacteria</taxon>
        <taxon>Pseudomonadati</taxon>
        <taxon>Pseudomonadota</taxon>
        <taxon>Gammaproteobacteria</taxon>
        <taxon>Thiotrichales</taxon>
        <taxon>Thiotrichaceae</taxon>
        <taxon>Thiothrix</taxon>
    </lineage>
</organism>
<protein>
    <submittedName>
        <fullName evidence="2">Uncharacterized protein</fullName>
    </submittedName>
</protein>
<accession>A0ABX7WZ39</accession>
<feature type="region of interest" description="Disordered" evidence="1">
    <location>
        <begin position="152"/>
        <end position="178"/>
    </location>
</feature>
<name>A0ABX7WZ39_9GAMM</name>
<evidence type="ECO:0000313" key="3">
    <source>
        <dbReference type="Proteomes" id="UP000672039"/>
    </source>
</evidence>
<sequence length="201" mass="22336">MNMQAEKVAVLFARNDSVYKQLPDVDVYDESRDARTYAGVYPVVAHPPCRAWGRLRHMAKPQPHEKALAFFAVEQVRKCGGVLEHPAGSTLWQAAGLPEPGETDQAGGFTLVVPQQWWGHKAEKMTRLYICGLRPGELPPFSMVMGEASHICGTSGRRSDGTRSDRRKEISKREREATPPAFAEWLVALARKAQSRGASHE</sequence>
<dbReference type="Proteomes" id="UP000672039">
    <property type="component" value="Chromosome"/>
</dbReference>
<dbReference type="EMBL" id="CP072801">
    <property type="protein sequence ID" value="QTR47758.1"/>
    <property type="molecule type" value="Genomic_DNA"/>
</dbReference>
<evidence type="ECO:0000313" key="2">
    <source>
        <dbReference type="EMBL" id="QTR47758.1"/>
    </source>
</evidence>
<dbReference type="RefSeq" id="WP_210224000.1">
    <property type="nucleotide sequence ID" value="NZ_CP072801.1"/>
</dbReference>
<reference evidence="2 3" key="1">
    <citation type="submission" date="2021-04" db="EMBL/GenBank/DDBJ databases">
        <title>Genomics, taxonomy and metabolism of representatives of sulfur bacteria of the genus Thiothrix: Thiothrix fructosivorans QT, Thiothrix unzii A1T and three new species, Thiothrix subterranea sp. nov., Thiothrix litoralis sp. nov. and 'Candidatus Thiothrix anitrata' sp. nov.</title>
        <authorList>
            <person name="Ravin N.V."/>
            <person name="Smolyakov D."/>
            <person name="Rudenko T.S."/>
            <person name="Mardanov A.V."/>
            <person name="Beletsky A.V."/>
            <person name="Markov N.D."/>
            <person name="Fomenkov A.I."/>
            <person name="Roberts R.J."/>
            <person name="Karnachuk O.V."/>
            <person name="Novikov A."/>
            <person name="Grabovich M.Y."/>
        </authorList>
    </citation>
    <scope>NUCLEOTIDE SEQUENCE [LARGE SCALE GENOMIC DNA]</scope>
    <source>
        <strain evidence="2 3">AS</strain>
    </source>
</reference>
<feature type="compositionally biased region" description="Basic and acidic residues" evidence="1">
    <location>
        <begin position="157"/>
        <end position="177"/>
    </location>
</feature>
<keyword evidence="3" id="KW-1185">Reference proteome</keyword>